<dbReference type="InterPro" id="IPR043519">
    <property type="entry name" value="NT_sf"/>
</dbReference>
<dbReference type="InterPro" id="IPR050264">
    <property type="entry name" value="Bact_CCA-adding_enz_type3_sf"/>
</dbReference>
<accession>A0A8E6B6T1</accession>
<dbReference type="KEGG" id="tsph:KIH39_02320"/>
<dbReference type="Gene3D" id="3.30.460.10">
    <property type="entry name" value="Beta Polymerase, domain 2"/>
    <property type="match status" value="1"/>
</dbReference>
<dbReference type="SUPFAM" id="SSF81891">
    <property type="entry name" value="Poly A polymerase C-terminal region-like"/>
    <property type="match status" value="1"/>
</dbReference>
<comment type="cofactor">
    <cofactor evidence="1">
        <name>Mg(2+)</name>
        <dbReference type="ChEBI" id="CHEBI:18420"/>
    </cofactor>
</comment>
<dbReference type="GO" id="GO:0046872">
    <property type="term" value="F:metal ion binding"/>
    <property type="evidence" value="ECO:0007669"/>
    <property type="project" value="UniProtKB-KW"/>
</dbReference>
<dbReference type="GO" id="GO:0000049">
    <property type="term" value="F:tRNA binding"/>
    <property type="evidence" value="ECO:0007669"/>
    <property type="project" value="TreeGrafter"/>
</dbReference>
<dbReference type="RefSeq" id="WP_213497666.1">
    <property type="nucleotide sequence ID" value="NZ_CP074694.1"/>
</dbReference>
<dbReference type="GO" id="GO:0008033">
    <property type="term" value="P:tRNA processing"/>
    <property type="evidence" value="ECO:0007669"/>
    <property type="project" value="UniProtKB-KW"/>
</dbReference>
<keyword evidence="4" id="KW-0548">Nucleotidyltransferase</keyword>
<evidence type="ECO:0000259" key="12">
    <source>
        <dbReference type="Pfam" id="PF13735"/>
    </source>
</evidence>
<dbReference type="PANTHER" id="PTHR46173:SF1">
    <property type="entry name" value="CCA TRNA NUCLEOTIDYLTRANSFERASE 1, MITOCHONDRIAL"/>
    <property type="match status" value="1"/>
</dbReference>
<evidence type="ECO:0000256" key="2">
    <source>
        <dbReference type="ARBA" id="ARBA00022679"/>
    </source>
</evidence>
<feature type="domain" description="Poly A polymerase head" evidence="10">
    <location>
        <begin position="22"/>
        <end position="142"/>
    </location>
</feature>
<feature type="domain" description="tRNA nucleotidyltransferase/poly(A) polymerase RNA and SrmB- binding" evidence="11">
    <location>
        <begin position="170"/>
        <end position="228"/>
    </location>
</feature>
<dbReference type="PANTHER" id="PTHR46173">
    <property type="entry name" value="CCA TRNA NUCLEOTIDYLTRANSFERASE 1, MITOCHONDRIAL"/>
    <property type="match status" value="1"/>
</dbReference>
<evidence type="ECO:0000259" key="10">
    <source>
        <dbReference type="Pfam" id="PF01743"/>
    </source>
</evidence>
<dbReference type="InterPro" id="IPR002646">
    <property type="entry name" value="PolA_pol_head_dom"/>
</dbReference>
<dbReference type="Gene3D" id="1.10.3090.10">
    <property type="entry name" value="cca-adding enzyme, domain 2"/>
    <property type="match status" value="1"/>
</dbReference>
<keyword evidence="7" id="KW-0460">Magnesium</keyword>
<organism evidence="13 14">
    <name type="scientific">Telmatocola sphagniphila</name>
    <dbReference type="NCBI Taxonomy" id="1123043"/>
    <lineage>
        <taxon>Bacteria</taxon>
        <taxon>Pseudomonadati</taxon>
        <taxon>Planctomycetota</taxon>
        <taxon>Planctomycetia</taxon>
        <taxon>Gemmatales</taxon>
        <taxon>Gemmataceae</taxon>
    </lineage>
</organism>
<dbReference type="Pfam" id="PF13735">
    <property type="entry name" value="tRNA_NucTran2_2"/>
    <property type="match status" value="1"/>
</dbReference>
<evidence type="ECO:0000256" key="6">
    <source>
        <dbReference type="ARBA" id="ARBA00022741"/>
    </source>
</evidence>
<feature type="domain" description="CCA-adding enzyme C-terminal" evidence="12">
    <location>
        <begin position="275"/>
        <end position="398"/>
    </location>
</feature>
<dbReference type="EMBL" id="CP074694">
    <property type="protein sequence ID" value="QVL32776.1"/>
    <property type="molecule type" value="Genomic_DNA"/>
</dbReference>
<dbReference type="Proteomes" id="UP000676194">
    <property type="component" value="Chromosome"/>
</dbReference>
<evidence type="ECO:0000313" key="14">
    <source>
        <dbReference type="Proteomes" id="UP000676194"/>
    </source>
</evidence>
<dbReference type="GO" id="GO:0016779">
    <property type="term" value="F:nucleotidyltransferase activity"/>
    <property type="evidence" value="ECO:0007669"/>
    <property type="project" value="UniProtKB-KW"/>
</dbReference>
<reference evidence="13" key="1">
    <citation type="submission" date="2021-05" db="EMBL/GenBank/DDBJ databases">
        <title>Complete genome sequence of the cellulolytic planctomycete Telmatocola sphagniphila SP2T and characterization of the first cellulase from planctomycetes.</title>
        <authorList>
            <person name="Rakitin A.L."/>
            <person name="Beletsky A.V."/>
            <person name="Naumoff D.G."/>
            <person name="Kulichevskaya I.S."/>
            <person name="Mardanov A.V."/>
            <person name="Ravin N.V."/>
            <person name="Dedysh S.N."/>
        </authorList>
    </citation>
    <scope>NUCLEOTIDE SEQUENCE</scope>
    <source>
        <strain evidence="13">SP2T</strain>
    </source>
</reference>
<evidence type="ECO:0000256" key="7">
    <source>
        <dbReference type="ARBA" id="ARBA00022842"/>
    </source>
</evidence>
<evidence type="ECO:0000256" key="4">
    <source>
        <dbReference type="ARBA" id="ARBA00022695"/>
    </source>
</evidence>
<evidence type="ECO:0000256" key="3">
    <source>
        <dbReference type="ARBA" id="ARBA00022694"/>
    </source>
</evidence>
<dbReference type="InterPro" id="IPR032810">
    <property type="entry name" value="CCA-adding_enz_C"/>
</dbReference>
<keyword evidence="5" id="KW-0479">Metal-binding</keyword>
<evidence type="ECO:0000259" key="11">
    <source>
        <dbReference type="Pfam" id="PF12627"/>
    </source>
</evidence>
<dbReference type="InterPro" id="IPR032828">
    <property type="entry name" value="PolyA_RNA-bd"/>
</dbReference>
<keyword evidence="3" id="KW-0819">tRNA processing</keyword>
<evidence type="ECO:0000313" key="13">
    <source>
        <dbReference type="EMBL" id="QVL32776.1"/>
    </source>
</evidence>
<keyword evidence="6" id="KW-0547">Nucleotide-binding</keyword>
<evidence type="ECO:0000256" key="1">
    <source>
        <dbReference type="ARBA" id="ARBA00001946"/>
    </source>
</evidence>
<keyword evidence="8 9" id="KW-0694">RNA-binding</keyword>
<evidence type="ECO:0000256" key="8">
    <source>
        <dbReference type="ARBA" id="ARBA00022884"/>
    </source>
</evidence>
<dbReference type="AlphaFoldDB" id="A0A8E6B6T1"/>
<name>A0A8E6B6T1_9BACT</name>
<proteinExistence type="inferred from homology"/>
<dbReference type="CDD" id="cd05398">
    <property type="entry name" value="NT_ClassII-CCAase"/>
    <property type="match status" value="1"/>
</dbReference>
<keyword evidence="14" id="KW-1185">Reference proteome</keyword>
<gene>
    <name evidence="13" type="ORF">KIH39_02320</name>
</gene>
<sequence length="407" mass="47012">MTEREFAIEVVQRLHDAGYESYWAGGCVRDQLLDLEPADYDVATAATPDQVKALFRRTVEVGLSFGVVEVLGPQKHKIQVATFRNDGNYSDGRRPDSVSFSSAEEDADRRDFTINGLFFDPLQNRVIDFVSGQKDLENRILRAIGKPRDRFREDKLRMLRAVRLAARFQLEIEPQTAEAIREMAPQIDVVSPERIAEEFRKMLVNAHRARAMDLLFELHLALPIFPEFSDPRFHREEVTEQLKRMTLSSFEVAFSLLFGFLRPVPSEKPSRKTPIHDLCRRLKLSNEERERIEWLVKNQDAFRNLASQPFSRYQPLVIHPGIQDLLELHKRNGLESDAQGAEAILRDYPPEKLNPVPLITGEDLLERNVPAGPKFKEILQTIRNQQLDKKLNDREEALRCLDKFITQ</sequence>
<evidence type="ECO:0000256" key="5">
    <source>
        <dbReference type="ARBA" id="ARBA00022723"/>
    </source>
</evidence>
<dbReference type="Pfam" id="PF12627">
    <property type="entry name" value="PolyA_pol_RNAbd"/>
    <property type="match status" value="1"/>
</dbReference>
<comment type="similarity">
    <text evidence="9">Belongs to the tRNA nucleotidyltransferase/poly(A) polymerase family.</text>
</comment>
<dbReference type="SUPFAM" id="SSF81301">
    <property type="entry name" value="Nucleotidyltransferase"/>
    <property type="match status" value="1"/>
</dbReference>
<dbReference type="Pfam" id="PF01743">
    <property type="entry name" value="PolyA_pol"/>
    <property type="match status" value="1"/>
</dbReference>
<protein>
    <submittedName>
        <fullName evidence="13">CCA tRNA nucleotidyltransferase</fullName>
    </submittedName>
</protein>
<keyword evidence="2 9" id="KW-0808">Transferase</keyword>
<dbReference type="GO" id="GO:0000166">
    <property type="term" value="F:nucleotide binding"/>
    <property type="evidence" value="ECO:0007669"/>
    <property type="project" value="UniProtKB-KW"/>
</dbReference>
<evidence type="ECO:0000256" key="9">
    <source>
        <dbReference type="RuleBase" id="RU003953"/>
    </source>
</evidence>